<proteinExistence type="predicted"/>
<sequence>MRPPPIAQDAAMSPASPRLFPCILAGVLALVAAQASAQVTVYRCQGNNGNVTLSDAPCPAGQRQEVRQMLRPQDPPPAPTPPAPPPAPPPAAPIVREVVVYRTPPRPMYECTTEEGKTYTSDSGDGNPRLVPIWSLGYHGRGAVAIGNTWVHDVCHQLPQAEVCDRLRDRRYQIQRQYHSALQSERHALDQEQRALDARLGNDCGAD</sequence>
<dbReference type="InterPro" id="IPR025392">
    <property type="entry name" value="DUF4124"/>
</dbReference>
<dbReference type="Pfam" id="PF13511">
    <property type="entry name" value="DUF4124"/>
    <property type="match status" value="1"/>
</dbReference>
<dbReference type="eggNOG" id="ENOG5031IG1">
    <property type="taxonomic scope" value="Bacteria"/>
</dbReference>
<name>G7UPF9_PSEUP</name>
<dbReference type="STRING" id="1045855.DSC_04630"/>
<dbReference type="HOGENOM" id="CLU_066446_0_0_6"/>
<feature type="compositionally biased region" description="Pro residues" evidence="1">
    <location>
        <begin position="73"/>
        <end position="92"/>
    </location>
</feature>
<evidence type="ECO:0000313" key="4">
    <source>
        <dbReference type="EMBL" id="AER55579.1"/>
    </source>
</evidence>
<feature type="signal peptide" evidence="2">
    <location>
        <begin position="1"/>
        <end position="37"/>
    </location>
</feature>
<organism evidence="4 5">
    <name type="scientific">Pseudoxanthomonas spadix (strain BD-a59)</name>
    <dbReference type="NCBI Taxonomy" id="1045855"/>
    <lineage>
        <taxon>Bacteria</taxon>
        <taxon>Pseudomonadati</taxon>
        <taxon>Pseudomonadota</taxon>
        <taxon>Gammaproteobacteria</taxon>
        <taxon>Lysobacterales</taxon>
        <taxon>Lysobacteraceae</taxon>
        <taxon>Pseudoxanthomonas</taxon>
    </lineage>
</organism>
<evidence type="ECO:0000259" key="3">
    <source>
        <dbReference type="Pfam" id="PF13511"/>
    </source>
</evidence>
<dbReference type="Proteomes" id="UP000005870">
    <property type="component" value="Chromosome"/>
</dbReference>
<keyword evidence="2" id="KW-0732">Signal</keyword>
<accession>G7UPF9</accession>
<protein>
    <recommendedName>
        <fullName evidence="3">DUF4124 domain-containing protein</fullName>
    </recommendedName>
</protein>
<reference evidence="4 5" key="1">
    <citation type="journal article" date="2012" name="J. Bacteriol.">
        <title>Complete Genome Sequence of the BTEX-Degrading Bacterium Pseudoxanthomonas spadix BD-a59.</title>
        <authorList>
            <person name="Lee S.H."/>
            <person name="Jin H.M."/>
            <person name="Lee H.J."/>
            <person name="Kim J.M."/>
            <person name="Jeon C.O."/>
        </authorList>
    </citation>
    <scope>NUCLEOTIDE SEQUENCE [LARGE SCALE GENOMIC DNA]</scope>
    <source>
        <strain evidence="4 5">BD-a59</strain>
    </source>
</reference>
<dbReference type="AlphaFoldDB" id="G7UPF9"/>
<feature type="region of interest" description="Disordered" evidence="1">
    <location>
        <begin position="55"/>
        <end position="92"/>
    </location>
</feature>
<gene>
    <name evidence="4" type="ordered locus">DSC_04630</name>
</gene>
<keyword evidence="5" id="KW-1185">Reference proteome</keyword>
<evidence type="ECO:0000256" key="2">
    <source>
        <dbReference type="SAM" id="SignalP"/>
    </source>
</evidence>
<feature type="chain" id="PRO_5003504232" description="DUF4124 domain-containing protein" evidence="2">
    <location>
        <begin position="38"/>
        <end position="207"/>
    </location>
</feature>
<dbReference type="EMBL" id="CP003093">
    <property type="protein sequence ID" value="AER55579.1"/>
    <property type="molecule type" value="Genomic_DNA"/>
</dbReference>
<feature type="domain" description="DUF4124" evidence="3">
    <location>
        <begin position="28"/>
        <end position="83"/>
    </location>
</feature>
<evidence type="ECO:0000256" key="1">
    <source>
        <dbReference type="SAM" id="MobiDB-lite"/>
    </source>
</evidence>
<evidence type="ECO:0000313" key="5">
    <source>
        <dbReference type="Proteomes" id="UP000005870"/>
    </source>
</evidence>
<dbReference type="KEGG" id="psd:DSC_04630"/>